<keyword evidence="1" id="KW-0732">Signal</keyword>
<dbReference type="PROSITE" id="PS51257">
    <property type="entry name" value="PROKAR_LIPOPROTEIN"/>
    <property type="match status" value="1"/>
</dbReference>
<organism evidence="3 4">
    <name type="scientific">Mycobacteroides abscessus subsp. abscessus</name>
    <dbReference type="NCBI Taxonomy" id="1185650"/>
    <lineage>
        <taxon>Bacteria</taxon>
        <taxon>Bacillati</taxon>
        <taxon>Actinomycetota</taxon>
        <taxon>Actinomycetes</taxon>
        <taxon>Mycobacteriales</taxon>
        <taxon>Mycobacteriaceae</taxon>
        <taxon>Mycobacteroides</taxon>
        <taxon>Mycobacteroides abscessus</taxon>
    </lineage>
</organism>
<evidence type="ECO:0000313" key="4">
    <source>
        <dbReference type="Proteomes" id="UP000185210"/>
    </source>
</evidence>
<gene>
    <name evidence="3" type="ORF">SAMEA2070301_03067</name>
</gene>
<evidence type="ECO:0000313" key="3">
    <source>
        <dbReference type="EMBL" id="SIB16176.1"/>
    </source>
</evidence>
<sequence>MKRFRGVAILAATVALACSCNFHASTGSGRAMAKHDLEQGVEEVLADWDVQTHSVKCDGDLPAKVGAEQTCWARMDDGSDLKMVGITTHIEGDDLRYDVEVDGKVAKKAEKRRV</sequence>
<feature type="domain" description="DUF4333" evidence="2">
    <location>
        <begin position="15"/>
        <end position="81"/>
    </location>
</feature>
<comment type="caution">
    <text evidence="3">The sequence shown here is derived from an EMBL/GenBank/DDBJ whole genome shotgun (WGS) entry which is preliminary data.</text>
</comment>
<dbReference type="EMBL" id="FSHM01000004">
    <property type="protein sequence ID" value="SIB16176.1"/>
    <property type="molecule type" value="Genomic_DNA"/>
</dbReference>
<protein>
    <recommendedName>
        <fullName evidence="2">DUF4333 domain-containing protein</fullName>
    </recommendedName>
</protein>
<proteinExistence type="predicted"/>
<dbReference type="RefSeq" id="WP_074292875.1">
    <property type="nucleotide sequence ID" value="NZ_FSFF01000001.1"/>
</dbReference>
<dbReference type="AlphaFoldDB" id="A0AB38D0F8"/>
<dbReference type="InterPro" id="IPR025637">
    <property type="entry name" value="DUF4333"/>
</dbReference>
<evidence type="ECO:0000259" key="2">
    <source>
        <dbReference type="Pfam" id="PF14230"/>
    </source>
</evidence>
<evidence type="ECO:0000256" key="1">
    <source>
        <dbReference type="SAM" id="SignalP"/>
    </source>
</evidence>
<feature type="signal peptide" evidence="1">
    <location>
        <begin position="1"/>
        <end position="24"/>
    </location>
</feature>
<name>A0AB38D0F8_9MYCO</name>
<dbReference type="Proteomes" id="UP000185210">
    <property type="component" value="Unassembled WGS sequence"/>
</dbReference>
<dbReference type="Pfam" id="PF14230">
    <property type="entry name" value="DUF4333"/>
    <property type="match status" value="1"/>
</dbReference>
<reference evidence="3 4" key="1">
    <citation type="submission" date="2016-11" db="EMBL/GenBank/DDBJ databases">
        <authorList>
            <consortium name="Pathogen Informatics"/>
        </authorList>
    </citation>
    <scope>NUCLEOTIDE SEQUENCE [LARGE SCALE GENOMIC DNA]</scope>
    <source>
        <strain evidence="3 4">104</strain>
    </source>
</reference>
<accession>A0AB38D0F8</accession>
<feature type="chain" id="PRO_5044261859" description="DUF4333 domain-containing protein" evidence="1">
    <location>
        <begin position="25"/>
        <end position="114"/>
    </location>
</feature>